<dbReference type="SUPFAM" id="SSF54695">
    <property type="entry name" value="POZ domain"/>
    <property type="match status" value="1"/>
</dbReference>
<dbReference type="Proteomes" id="UP001438707">
    <property type="component" value="Unassembled WGS sequence"/>
</dbReference>
<evidence type="ECO:0000256" key="1">
    <source>
        <dbReference type="ARBA" id="ARBA00004906"/>
    </source>
</evidence>
<name>A0AAW1QYL7_9CHLO</name>
<gene>
    <name evidence="3" type="ORF">WJX74_007379</name>
</gene>
<comment type="pathway">
    <text evidence="1">Protein modification; protein ubiquitination.</text>
</comment>
<evidence type="ECO:0000313" key="4">
    <source>
        <dbReference type="Proteomes" id="UP001438707"/>
    </source>
</evidence>
<feature type="domain" description="BTB" evidence="2">
    <location>
        <begin position="66"/>
        <end position="131"/>
    </location>
</feature>
<dbReference type="Pfam" id="PF00651">
    <property type="entry name" value="BTB"/>
    <property type="match status" value="1"/>
</dbReference>
<dbReference type="AlphaFoldDB" id="A0AAW1QYL7"/>
<dbReference type="CDD" id="cd18186">
    <property type="entry name" value="BTB_POZ_ZBTB_KLHL-like"/>
    <property type="match status" value="1"/>
</dbReference>
<protein>
    <recommendedName>
        <fullName evidence="2">BTB domain-containing protein</fullName>
    </recommendedName>
</protein>
<dbReference type="EMBL" id="JALJOS010000020">
    <property type="protein sequence ID" value="KAK9826639.1"/>
    <property type="molecule type" value="Genomic_DNA"/>
</dbReference>
<organism evidence="3 4">
    <name type="scientific">Apatococcus lobatus</name>
    <dbReference type="NCBI Taxonomy" id="904363"/>
    <lineage>
        <taxon>Eukaryota</taxon>
        <taxon>Viridiplantae</taxon>
        <taxon>Chlorophyta</taxon>
        <taxon>core chlorophytes</taxon>
        <taxon>Trebouxiophyceae</taxon>
        <taxon>Chlorellales</taxon>
        <taxon>Chlorellaceae</taxon>
        <taxon>Apatococcus</taxon>
    </lineage>
</organism>
<sequence length="133" mass="14529">MSQVSSGRLIETLDRAVESSHPDMEYLELVLISRVATAGGRRQMADANVAVRHLAALPKWLAAESTDIVLAVGQTDFQVHGLLLSAQSEVLAQAIAYRARQSDTVPLPGDEVDMVAAALTYLYRRQTIILQRV</sequence>
<proteinExistence type="predicted"/>
<dbReference type="Gene3D" id="3.30.710.10">
    <property type="entry name" value="Potassium Channel Kv1.1, Chain A"/>
    <property type="match status" value="1"/>
</dbReference>
<evidence type="ECO:0000313" key="3">
    <source>
        <dbReference type="EMBL" id="KAK9826639.1"/>
    </source>
</evidence>
<dbReference type="InterPro" id="IPR011333">
    <property type="entry name" value="SKP1/BTB/POZ_sf"/>
</dbReference>
<dbReference type="PROSITE" id="PS50097">
    <property type="entry name" value="BTB"/>
    <property type="match status" value="1"/>
</dbReference>
<accession>A0AAW1QYL7</accession>
<evidence type="ECO:0000259" key="2">
    <source>
        <dbReference type="PROSITE" id="PS50097"/>
    </source>
</evidence>
<dbReference type="InterPro" id="IPR000210">
    <property type="entry name" value="BTB/POZ_dom"/>
</dbReference>
<keyword evidence="4" id="KW-1185">Reference proteome</keyword>
<comment type="caution">
    <text evidence="3">The sequence shown here is derived from an EMBL/GenBank/DDBJ whole genome shotgun (WGS) entry which is preliminary data.</text>
</comment>
<reference evidence="3 4" key="1">
    <citation type="journal article" date="2024" name="Nat. Commun.">
        <title>Phylogenomics reveals the evolutionary origins of lichenization in chlorophyte algae.</title>
        <authorList>
            <person name="Puginier C."/>
            <person name="Libourel C."/>
            <person name="Otte J."/>
            <person name="Skaloud P."/>
            <person name="Haon M."/>
            <person name="Grisel S."/>
            <person name="Petersen M."/>
            <person name="Berrin J.G."/>
            <person name="Delaux P.M."/>
            <person name="Dal Grande F."/>
            <person name="Keller J."/>
        </authorList>
    </citation>
    <scope>NUCLEOTIDE SEQUENCE [LARGE SCALE GENOMIC DNA]</scope>
    <source>
        <strain evidence="3 4">SAG 2145</strain>
    </source>
</reference>